<dbReference type="SMART" id="SM00369">
    <property type="entry name" value="LRR_TYP"/>
    <property type="match status" value="5"/>
</dbReference>
<evidence type="ECO:0008006" key="6">
    <source>
        <dbReference type="Google" id="ProtNLM"/>
    </source>
</evidence>
<dbReference type="InterPro" id="IPR003591">
    <property type="entry name" value="Leu-rich_rpt_typical-subtyp"/>
</dbReference>
<proteinExistence type="predicted"/>
<keyword evidence="3" id="KW-0677">Repeat</keyword>
<dbReference type="SUPFAM" id="SSF52058">
    <property type="entry name" value="L domain-like"/>
    <property type="match status" value="1"/>
</dbReference>
<protein>
    <recommendedName>
        <fullName evidence="6">Connectin</fullName>
    </recommendedName>
</protein>
<accession>A0ABQ9IQB9</accession>
<keyword evidence="2" id="KW-0732">Signal</keyword>
<name>A0ABQ9IQB9_9CUCU</name>
<dbReference type="PROSITE" id="PS51450">
    <property type="entry name" value="LRR"/>
    <property type="match status" value="2"/>
</dbReference>
<evidence type="ECO:0000313" key="4">
    <source>
        <dbReference type="EMBL" id="KAJ8951529.1"/>
    </source>
</evidence>
<evidence type="ECO:0000256" key="2">
    <source>
        <dbReference type="ARBA" id="ARBA00022729"/>
    </source>
</evidence>
<reference evidence="4" key="1">
    <citation type="journal article" date="2023" name="Insect Mol. Biol.">
        <title>Genome sequencing provides insights into the evolution of gene families encoding plant cell wall-degrading enzymes in longhorned beetles.</title>
        <authorList>
            <person name="Shin N.R."/>
            <person name="Okamura Y."/>
            <person name="Kirsch R."/>
            <person name="Pauchet Y."/>
        </authorList>
    </citation>
    <scope>NUCLEOTIDE SEQUENCE</scope>
    <source>
        <strain evidence="4">MMC_N1</strain>
    </source>
</reference>
<organism evidence="4 5">
    <name type="scientific">Molorchus minor</name>
    <dbReference type="NCBI Taxonomy" id="1323400"/>
    <lineage>
        <taxon>Eukaryota</taxon>
        <taxon>Metazoa</taxon>
        <taxon>Ecdysozoa</taxon>
        <taxon>Arthropoda</taxon>
        <taxon>Hexapoda</taxon>
        <taxon>Insecta</taxon>
        <taxon>Pterygota</taxon>
        <taxon>Neoptera</taxon>
        <taxon>Endopterygota</taxon>
        <taxon>Coleoptera</taxon>
        <taxon>Polyphaga</taxon>
        <taxon>Cucujiformia</taxon>
        <taxon>Chrysomeloidea</taxon>
        <taxon>Cerambycidae</taxon>
        <taxon>Lamiinae</taxon>
        <taxon>Monochamini</taxon>
        <taxon>Molorchus</taxon>
    </lineage>
</organism>
<evidence type="ECO:0000256" key="3">
    <source>
        <dbReference type="ARBA" id="ARBA00022737"/>
    </source>
</evidence>
<dbReference type="InterPro" id="IPR032675">
    <property type="entry name" value="LRR_dom_sf"/>
</dbReference>
<keyword evidence="1" id="KW-0433">Leucine-rich repeat</keyword>
<dbReference type="PANTHER" id="PTHR24373">
    <property type="entry name" value="SLIT RELATED LEUCINE-RICH REPEAT NEURONAL PROTEIN"/>
    <property type="match status" value="1"/>
</dbReference>
<dbReference type="InterPro" id="IPR050328">
    <property type="entry name" value="Dev_Immune_Receptor"/>
</dbReference>
<gene>
    <name evidence="4" type="ORF">NQ317_010602</name>
</gene>
<comment type="caution">
    <text evidence="4">The sequence shown here is derived from an EMBL/GenBank/DDBJ whole genome shotgun (WGS) entry which is preliminary data.</text>
</comment>
<dbReference type="Proteomes" id="UP001162164">
    <property type="component" value="Unassembled WGS sequence"/>
</dbReference>
<keyword evidence="5" id="KW-1185">Reference proteome</keyword>
<dbReference type="EMBL" id="JAPWTJ010003821">
    <property type="protein sequence ID" value="KAJ8951529.1"/>
    <property type="molecule type" value="Genomic_DNA"/>
</dbReference>
<sequence>MVIIAILFLGDASSKESVIRGRNKPKTKITKPKNMCTLEPSELNNIRCICTKEKFQGATSAECWIFGPVTREHFIWGLIVKTQPYLSDLNIVASNQGYLKLIPEDFVQNMSLLRNLTVSFAVLEKLDKFAFGNSTSLEVLKLSKNQIKYLEPLAISNLPSLREISLENNRLQAVKAYAFMNLPKLTYVRLNNNNITRIDDKAFSSMSHVLEMDLSENYVCDISNLTFFGLSKLKVIDLSFNRITSLASSVFFGTAGI</sequence>
<evidence type="ECO:0000256" key="1">
    <source>
        <dbReference type="ARBA" id="ARBA00022614"/>
    </source>
</evidence>
<evidence type="ECO:0000313" key="5">
    <source>
        <dbReference type="Proteomes" id="UP001162164"/>
    </source>
</evidence>
<dbReference type="Gene3D" id="3.80.10.10">
    <property type="entry name" value="Ribonuclease Inhibitor"/>
    <property type="match status" value="1"/>
</dbReference>
<dbReference type="InterPro" id="IPR001611">
    <property type="entry name" value="Leu-rich_rpt"/>
</dbReference>
<dbReference type="PANTHER" id="PTHR24373:SF275">
    <property type="entry name" value="TIR DOMAIN-CONTAINING PROTEIN"/>
    <property type="match status" value="1"/>
</dbReference>
<dbReference type="Pfam" id="PF13855">
    <property type="entry name" value="LRR_8"/>
    <property type="match status" value="2"/>
</dbReference>